<evidence type="ECO:0000259" key="4">
    <source>
        <dbReference type="Pfam" id="PF13193"/>
    </source>
</evidence>
<dbReference type="InterPro" id="IPR025110">
    <property type="entry name" value="AMP-bd_C"/>
</dbReference>
<sequence>MGQVIFKDQIYTFDQIRTGNWQQDDKYLSQSLEFCKEWLNGKTDFELSTSGSTGKPKSINIKRSQMELSAAATKAFFKINKSPKLLVCINTQMIGGKMMLVRGLCWDADIYLITPEANPLIDLSLQKKIDFCAMVPLQVEACLKESISTTKLSDIETLIIGGAPPSQSLIQKIKTTGINAFQTYGMTETVSHIALAKINASQLIYHTLPNVKIGTDDANRLWIEAPMAIEKRLQTNDLVEIVADGAFRWIGRADFTINSGGIKILAEALEAELQKYIEAIFGGIQYFVFGQNDEKLGQRLVLFLETKEGDNNKAQELLMILKKEMKKYHYPKEIFILEAFIKTPSGKINRTKTSELCF</sequence>
<accession>A0ABS9UKZ1</accession>
<feature type="domain" description="AMP-binding enzyme C-terminal" evidence="4">
    <location>
        <begin position="287"/>
        <end position="347"/>
    </location>
</feature>
<comment type="similarity">
    <text evidence="1">Belongs to the ATP-dependent AMP-binding enzyme family.</text>
</comment>
<evidence type="ECO:0000256" key="1">
    <source>
        <dbReference type="ARBA" id="ARBA00006432"/>
    </source>
</evidence>
<dbReference type="RefSeq" id="WP_241273699.1">
    <property type="nucleotide sequence ID" value="NZ_JAKZGS010000002.1"/>
</dbReference>
<dbReference type="InterPro" id="IPR045851">
    <property type="entry name" value="AMP-bd_C_sf"/>
</dbReference>
<evidence type="ECO:0000313" key="6">
    <source>
        <dbReference type="Proteomes" id="UP001165488"/>
    </source>
</evidence>
<dbReference type="PANTHER" id="PTHR43201">
    <property type="entry name" value="ACYL-COA SYNTHETASE"/>
    <property type="match status" value="1"/>
</dbReference>
<keyword evidence="2" id="KW-0436">Ligase</keyword>
<dbReference type="InterPro" id="IPR000873">
    <property type="entry name" value="AMP-dep_synth/lig_dom"/>
</dbReference>
<evidence type="ECO:0000259" key="3">
    <source>
        <dbReference type="Pfam" id="PF00501"/>
    </source>
</evidence>
<protein>
    <submittedName>
        <fullName evidence="5">AMP-binding protein</fullName>
    </submittedName>
</protein>
<dbReference type="PANTHER" id="PTHR43201:SF5">
    <property type="entry name" value="MEDIUM-CHAIN ACYL-COA LIGASE ACSF2, MITOCHONDRIAL"/>
    <property type="match status" value="1"/>
</dbReference>
<keyword evidence="6" id="KW-1185">Reference proteome</keyword>
<name>A0ABS9UKZ1_9BACT</name>
<dbReference type="Pfam" id="PF00501">
    <property type="entry name" value="AMP-binding"/>
    <property type="match status" value="1"/>
</dbReference>
<gene>
    <name evidence="5" type="ORF">MM236_04320</name>
</gene>
<dbReference type="SUPFAM" id="SSF56801">
    <property type="entry name" value="Acetyl-CoA synthetase-like"/>
    <property type="match status" value="1"/>
</dbReference>
<dbReference type="EMBL" id="JAKZGS010000002">
    <property type="protein sequence ID" value="MCH7397198.1"/>
    <property type="molecule type" value="Genomic_DNA"/>
</dbReference>
<comment type="caution">
    <text evidence="5">The sequence shown here is derived from an EMBL/GenBank/DDBJ whole genome shotgun (WGS) entry which is preliminary data.</text>
</comment>
<reference evidence="5" key="1">
    <citation type="submission" date="2022-03" db="EMBL/GenBank/DDBJ databases">
        <title>De novo assembled genomes of Belliella spp. (Cyclobacteriaceae) strains.</title>
        <authorList>
            <person name="Szabo A."/>
            <person name="Korponai K."/>
            <person name="Felfoldi T."/>
        </authorList>
    </citation>
    <scope>NUCLEOTIDE SEQUENCE</scope>
    <source>
        <strain evidence="5">DSM 107340</strain>
    </source>
</reference>
<evidence type="ECO:0000313" key="5">
    <source>
        <dbReference type="EMBL" id="MCH7397198.1"/>
    </source>
</evidence>
<proteinExistence type="inferred from homology"/>
<organism evidence="5 6">
    <name type="scientific">Belliella calami</name>
    <dbReference type="NCBI Taxonomy" id="2923436"/>
    <lineage>
        <taxon>Bacteria</taxon>
        <taxon>Pseudomonadati</taxon>
        <taxon>Bacteroidota</taxon>
        <taxon>Cytophagia</taxon>
        <taxon>Cytophagales</taxon>
        <taxon>Cyclobacteriaceae</taxon>
        <taxon>Belliella</taxon>
    </lineage>
</organism>
<dbReference type="Gene3D" id="3.30.300.30">
    <property type="match status" value="1"/>
</dbReference>
<evidence type="ECO:0000256" key="2">
    <source>
        <dbReference type="ARBA" id="ARBA00022598"/>
    </source>
</evidence>
<dbReference type="Pfam" id="PF13193">
    <property type="entry name" value="AMP-binding_C"/>
    <property type="match status" value="1"/>
</dbReference>
<feature type="domain" description="AMP-dependent synthetase/ligase" evidence="3">
    <location>
        <begin position="49"/>
        <end position="195"/>
    </location>
</feature>
<dbReference type="Gene3D" id="3.40.50.12780">
    <property type="entry name" value="N-terminal domain of ligase-like"/>
    <property type="match status" value="1"/>
</dbReference>
<dbReference type="Proteomes" id="UP001165488">
    <property type="component" value="Unassembled WGS sequence"/>
</dbReference>
<dbReference type="InterPro" id="IPR042099">
    <property type="entry name" value="ANL_N_sf"/>
</dbReference>